<evidence type="ECO:0000256" key="3">
    <source>
        <dbReference type="ARBA" id="ARBA00022989"/>
    </source>
</evidence>
<feature type="transmembrane region" description="Helical" evidence="5">
    <location>
        <begin position="172"/>
        <end position="190"/>
    </location>
</feature>
<dbReference type="InterPro" id="IPR051533">
    <property type="entry name" value="WaaL-like"/>
</dbReference>
<keyword evidence="4 5" id="KW-0472">Membrane</keyword>
<feature type="transmembrane region" description="Helical" evidence="5">
    <location>
        <begin position="35"/>
        <end position="54"/>
    </location>
</feature>
<feature type="transmembrane region" description="Helical" evidence="5">
    <location>
        <begin position="66"/>
        <end position="86"/>
    </location>
</feature>
<feature type="transmembrane region" description="Helical" evidence="5">
    <location>
        <begin position="127"/>
        <end position="152"/>
    </location>
</feature>
<sequence length="408" mass="45944">MRFITWSNSLKITFFSGIFLLPFVVWPASPTPFEVPRVWVFSRWVEILVLLSIFNLGKIQNKPNTWILLFALAFFLIEAGASWFGVDWTKSIFGNYYRADGLITLLHAVILVFFLALFWTKSYSRTLAYVFLFSSALVSFWALDEFISLHFLKNLSIPNFSGAVGASFGQPNFLAGYLLVGLPFSLYAYTLKSGTFRVLVRIGIILQILAIFLTMSWGGILGLILLLLFYFLLSGKKLVVKISLAFVLLFIMGGALFYYAQSRPKFVAGHQEIALHPQSRERIVNNALYAFNLKPFAGWGRSNFDYAFTANPNDTRYGSDVYVDRAHSVLAETAISSGVIGFTTYLSLAVFALGLIIVRLRKGKDISWNKTLLISLLLYLFHSQTNVISAQEELFFWLIAGIAASNES</sequence>
<proteinExistence type="predicted"/>
<comment type="subcellular location">
    <subcellularLocation>
        <location evidence="1">Membrane</location>
        <topology evidence="1">Multi-pass membrane protein</topology>
    </subcellularLocation>
</comment>
<feature type="transmembrane region" description="Helical" evidence="5">
    <location>
        <begin position="339"/>
        <end position="360"/>
    </location>
</feature>
<dbReference type="PANTHER" id="PTHR37422:SF13">
    <property type="entry name" value="LIPOPOLYSACCHARIDE BIOSYNTHESIS PROTEIN PA4999-RELATED"/>
    <property type="match status" value="1"/>
</dbReference>
<evidence type="ECO:0000256" key="1">
    <source>
        <dbReference type="ARBA" id="ARBA00004141"/>
    </source>
</evidence>
<dbReference type="Pfam" id="PF04932">
    <property type="entry name" value="Wzy_C"/>
    <property type="match status" value="1"/>
</dbReference>
<gene>
    <name evidence="7" type="ORF">A3F61_02935</name>
</gene>
<keyword evidence="2 5" id="KW-0812">Transmembrane</keyword>
<evidence type="ECO:0000313" key="8">
    <source>
        <dbReference type="Proteomes" id="UP000178272"/>
    </source>
</evidence>
<keyword evidence="3 5" id="KW-1133">Transmembrane helix</keyword>
<evidence type="ECO:0000313" key="7">
    <source>
        <dbReference type="EMBL" id="OGY10436.1"/>
    </source>
</evidence>
<dbReference type="GO" id="GO:0016020">
    <property type="term" value="C:membrane"/>
    <property type="evidence" value="ECO:0007669"/>
    <property type="project" value="UniProtKB-SubCell"/>
</dbReference>
<feature type="transmembrane region" description="Helical" evidence="5">
    <location>
        <begin position="238"/>
        <end position="260"/>
    </location>
</feature>
<feature type="domain" description="O-antigen ligase-related" evidence="6">
    <location>
        <begin position="203"/>
        <end position="345"/>
    </location>
</feature>
<organism evidence="7 8">
    <name type="scientific">Candidatus Blackburnbacteria bacterium RIFCSPHIGHO2_12_FULL_41_13b</name>
    <dbReference type="NCBI Taxonomy" id="1797517"/>
    <lineage>
        <taxon>Bacteria</taxon>
        <taxon>Candidatus Blackburniibacteriota</taxon>
    </lineage>
</organism>
<dbReference type="InterPro" id="IPR007016">
    <property type="entry name" value="O-antigen_ligase-rel_domated"/>
</dbReference>
<evidence type="ECO:0000256" key="4">
    <source>
        <dbReference type="ARBA" id="ARBA00023136"/>
    </source>
</evidence>
<feature type="transmembrane region" description="Helical" evidence="5">
    <location>
        <begin position="202"/>
        <end position="232"/>
    </location>
</feature>
<accession>A0A1G1V4Y8</accession>
<evidence type="ECO:0000259" key="6">
    <source>
        <dbReference type="Pfam" id="PF04932"/>
    </source>
</evidence>
<evidence type="ECO:0000256" key="2">
    <source>
        <dbReference type="ARBA" id="ARBA00022692"/>
    </source>
</evidence>
<feature type="transmembrane region" description="Helical" evidence="5">
    <location>
        <begin position="101"/>
        <end position="120"/>
    </location>
</feature>
<feature type="transmembrane region" description="Helical" evidence="5">
    <location>
        <begin position="12"/>
        <end position="29"/>
    </location>
</feature>
<comment type="caution">
    <text evidence="7">The sequence shown here is derived from an EMBL/GenBank/DDBJ whole genome shotgun (WGS) entry which is preliminary data.</text>
</comment>
<dbReference type="PANTHER" id="PTHR37422">
    <property type="entry name" value="TEICHURONIC ACID BIOSYNTHESIS PROTEIN TUAE"/>
    <property type="match status" value="1"/>
</dbReference>
<dbReference type="EMBL" id="MHCA01000055">
    <property type="protein sequence ID" value="OGY10436.1"/>
    <property type="molecule type" value="Genomic_DNA"/>
</dbReference>
<dbReference type="AlphaFoldDB" id="A0A1G1V4Y8"/>
<name>A0A1G1V4Y8_9BACT</name>
<reference evidence="7 8" key="1">
    <citation type="journal article" date="2016" name="Nat. Commun.">
        <title>Thousands of microbial genomes shed light on interconnected biogeochemical processes in an aquifer system.</title>
        <authorList>
            <person name="Anantharaman K."/>
            <person name="Brown C.T."/>
            <person name="Hug L.A."/>
            <person name="Sharon I."/>
            <person name="Castelle C.J."/>
            <person name="Probst A.J."/>
            <person name="Thomas B.C."/>
            <person name="Singh A."/>
            <person name="Wilkins M.J."/>
            <person name="Karaoz U."/>
            <person name="Brodie E.L."/>
            <person name="Williams K.H."/>
            <person name="Hubbard S.S."/>
            <person name="Banfield J.F."/>
        </authorList>
    </citation>
    <scope>NUCLEOTIDE SEQUENCE [LARGE SCALE GENOMIC DNA]</scope>
</reference>
<evidence type="ECO:0000256" key="5">
    <source>
        <dbReference type="SAM" id="Phobius"/>
    </source>
</evidence>
<protein>
    <recommendedName>
        <fullName evidence="6">O-antigen ligase-related domain-containing protein</fullName>
    </recommendedName>
</protein>
<dbReference type="STRING" id="1797517.A3F61_02935"/>
<dbReference type="Proteomes" id="UP000178272">
    <property type="component" value="Unassembled WGS sequence"/>
</dbReference>